<dbReference type="OrthoDB" id="8216219at2"/>
<reference evidence="1 2" key="1">
    <citation type="journal article" date="2015" name="Int. J. Syst. Evol. Microbiol.">
        <title>Burkholderia monticola sp. nov., isolated from mountain soil.</title>
        <authorList>
            <person name="Baek I."/>
            <person name="Seo B."/>
            <person name="Lee I."/>
            <person name="Yi H."/>
            <person name="Chun J."/>
        </authorList>
    </citation>
    <scope>NUCLEOTIDE SEQUENCE [LARGE SCALE GENOMIC DNA]</scope>
    <source>
        <strain evidence="1 2">JC2948</strain>
    </source>
</reference>
<dbReference type="GO" id="GO:0015689">
    <property type="term" value="P:molybdate ion transport"/>
    <property type="evidence" value="ECO:0007669"/>
    <property type="project" value="TreeGrafter"/>
</dbReference>
<dbReference type="AlphaFoldDB" id="A0A149PKI5"/>
<dbReference type="InterPro" id="IPR050682">
    <property type="entry name" value="ModA/WtpA"/>
</dbReference>
<dbReference type="PANTHER" id="PTHR30632">
    <property type="entry name" value="MOLYBDATE-BINDING PERIPLASMIC PROTEIN"/>
    <property type="match status" value="1"/>
</dbReference>
<keyword evidence="2" id="KW-1185">Reference proteome</keyword>
<dbReference type="STRING" id="1399968.CI15_20635"/>
<dbReference type="EMBL" id="LRBG01000031">
    <property type="protein sequence ID" value="KXU85563.1"/>
    <property type="molecule type" value="Genomic_DNA"/>
</dbReference>
<evidence type="ECO:0000313" key="2">
    <source>
        <dbReference type="Proteomes" id="UP000075613"/>
    </source>
</evidence>
<comment type="caution">
    <text evidence="1">The sequence shown here is derived from an EMBL/GenBank/DDBJ whole genome shotgun (WGS) entry which is preliminary data.</text>
</comment>
<evidence type="ECO:0000313" key="1">
    <source>
        <dbReference type="EMBL" id="KXU85563.1"/>
    </source>
</evidence>
<dbReference type="GO" id="GO:0030973">
    <property type="term" value="F:molybdate ion binding"/>
    <property type="evidence" value="ECO:0007669"/>
    <property type="project" value="TreeGrafter"/>
</dbReference>
<protein>
    <submittedName>
        <fullName evidence="1">Molybdenum ABC transporter substrate-binding protein</fullName>
    </submittedName>
</protein>
<dbReference type="Proteomes" id="UP000075613">
    <property type="component" value="Unassembled WGS sequence"/>
</dbReference>
<dbReference type="SUPFAM" id="SSF53850">
    <property type="entry name" value="Periplasmic binding protein-like II"/>
    <property type="match status" value="1"/>
</dbReference>
<dbReference type="RefSeq" id="WP_062130338.1">
    <property type="nucleotide sequence ID" value="NZ_LRBG01000031.1"/>
</dbReference>
<sequence length="241" mass="25594">MMSTLRSPDIEITGISSMATRHVLNELALRYRTLTGQKVLTESVGGVEAARRLEGGESFDFAVLAKDTMLRLAQSGYVDASTLVDVAQSGIAIAVASGSQCPEVGSEESVRRAIQHARAIGYSTGPSGAHLMALLKRWGIADEVAPRLVQTPPGVPVAKLVASGEVELGIQQLSELVNVEGITIAGELPVSIQRQTVFSGGACTRSWHRSAVLEWLSALRSVDFDEVKERHGMTSVGSVRG</sequence>
<gene>
    <name evidence="1" type="ORF">CI15_20635</name>
</gene>
<dbReference type="Gene3D" id="3.40.190.10">
    <property type="entry name" value="Periplasmic binding protein-like II"/>
    <property type="match status" value="2"/>
</dbReference>
<organism evidence="1 2">
    <name type="scientific">Paraburkholderia monticola</name>
    <dbReference type="NCBI Taxonomy" id="1399968"/>
    <lineage>
        <taxon>Bacteria</taxon>
        <taxon>Pseudomonadati</taxon>
        <taxon>Pseudomonadota</taxon>
        <taxon>Betaproteobacteria</taxon>
        <taxon>Burkholderiales</taxon>
        <taxon>Burkholderiaceae</taxon>
        <taxon>Paraburkholderia</taxon>
    </lineage>
</organism>
<dbReference type="Pfam" id="PF13531">
    <property type="entry name" value="SBP_bac_11"/>
    <property type="match status" value="1"/>
</dbReference>
<proteinExistence type="predicted"/>
<accession>A0A149PKI5</accession>
<name>A0A149PKI5_9BURK</name>
<dbReference type="PANTHER" id="PTHR30632:SF11">
    <property type="entry name" value="BLR4797 PROTEIN"/>
    <property type="match status" value="1"/>
</dbReference>